<protein>
    <recommendedName>
        <fullName evidence="3">Enoyl reductase (ER) domain-containing protein</fullName>
    </recommendedName>
</protein>
<dbReference type="InterPro" id="IPR047122">
    <property type="entry name" value="Trans-enoyl_RdTase-like"/>
</dbReference>
<reference evidence="4" key="1">
    <citation type="submission" date="2022-12" db="EMBL/GenBank/DDBJ databases">
        <authorList>
            <person name="Petersen C."/>
        </authorList>
    </citation>
    <scope>NUCLEOTIDE SEQUENCE</scope>
    <source>
        <strain evidence="4">IBT 17660</strain>
    </source>
</reference>
<dbReference type="InterPro" id="IPR011032">
    <property type="entry name" value="GroES-like_sf"/>
</dbReference>
<feature type="domain" description="Enoyl reductase (ER)" evidence="3">
    <location>
        <begin position="10"/>
        <end position="339"/>
    </location>
</feature>
<dbReference type="SMART" id="SM00829">
    <property type="entry name" value="PKS_ER"/>
    <property type="match status" value="1"/>
</dbReference>
<proteinExistence type="inferred from homology"/>
<accession>A0A9W9WNY7</accession>
<comment type="similarity">
    <text evidence="1">Belongs to the zinc-containing alcohol dehydrogenase family.</text>
</comment>
<dbReference type="SUPFAM" id="SSF51735">
    <property type="entry name" value="NAD(P)-binding Rossmann-fold domains"/>
    <property type="match status" value="1"/>
</dbReference>
<keyword evidence="2" id="KW-0560">Oxidoreductase</keyword>
<gene>
    <name evidence="4" type="ORF">N7530_008316</name>
</gene>
<evidence type="ECO:0000259" key="3">
    <source>
        <dbReference type="SMART" id="SM00829"/>
    </source>
</evidence>
<dbReference type="InterPro" id="IPR036291">
    <property type="entry name" value="NAD(P)-bd_dom_sf"/>
</dbReference>
<name>A0A9W9WNY7_9EURO</name>
<dbReference type="PANTHER" id="PTHR45348:SF2">
    <property type="entry name" value="ZINC-TYPE ALCOHOL DEHYDROGENASE-LIKE PROTEIN C2E1P3.01"/>
    <property type="match status" value="1"/>
</dbReference>
<dbReference type="SUPFAM" id="SSF50129">
    <property type="entry name" value="GroES-like"/>
    <property type="match status" value="1"/>
</dbReference>
<comment type="caution">
    <text evidence="4">The sequence shown here is derived from an EMBL/GenBank/DDBJ whole genome shotgun (WGS) entry which is preliminary data.</text>
</comment>
<dbReference type="CDD" id="cd08249">
    <property type="entry name" value="enoyl_reductase_like"/>
    <property type="match status" value="1"/>
</dbReference>
<dbReference type="EMBL" id="JAPWDO010000005">
    <property type="protein sequence ID" value="KAJ5470959.1"/>
    <property type="molecule type" value="Genomic_DNA"/>
</dbReference>
<dbReference type="Pfam" id="PF08240">
    <property type="entry name" value="ADH_N"/>
    <property type="match status" value="1"/>
</dbReference>
<evidence type="ECO:0000256" key="2">
    <source>
        <dbReference type="ARBA" id="ARBA00023002"/>
    </source>
</evidence>
<keyword evidence="5" id="KW-1185">Reference proteome</keyword>
<dbReference type="AlphaFoldDB" id="A0A9W9WNY7"/>
<dbReference type="InterPro" id="IPR020843">
    <property type="entry name" value="ER"/>
</dbReference>
<reference evidence="4" key="2">
    <citation type="journal article" date="2023" name="IMA Fungus">
        <title>Comparative genomic study of the Penicillium genus elucidates a diverse pangenome and 15 lateral gene transfer events.</title>
        <authorList>
            <person name="Petersen C."/>
            <person name="Sorensen T."/>
            <person name="Nielsen M.R."/>
            <person name="Sondergaard T.E."/>
            <person name="Sorensen J.L."/>
            <person name="Fitzpatrick D.A."/>
            <person name="Frisvad J.C."/>
            <person name="Nielsen K.L."/>
        </authorList>
    </citation>
    <scope>NUCLEOTIDE SEQUENCE</scope>
    <source>
        <strain evidence="4">IBT 17660</strain>
    </source>
</reference>
<evidence type="ECO:0000256" key="1">
    <source>
        <dbReference type="ARBA" id="ARBA00008072"/>
    </source>
</evidence>
<dbReference type="Gene3D" id="3.90.180.10">
    <property type="entry name" value="Medium-chain alcohol dehydrogenases, catalytic domain"/>
    <property type="match status" value="1"/>
</dbReference>
<evidence type="ECO:0000313" key="5">
    <source>
        <dbReference type="Proteomes" id="UP001147760"/>
    </source>
</evidence>
<dbReference type="Proteomes" id="UP001147760">
    <property type="component" value="Unassembled WGS sequence"/>
</dbReference>
<dbReference type="PANTHER" id="PTHR45348">
    <property type="entry name" value="HYPOTHETICAL OXIDOREDUCTASE (EUROFUNG)"/>
    <property type="match status" value="1"/>
</dbReference>
<dbReference type="GO" id="GO:0016651">
    <property type="term" value="F:oxidoreductase activity, acting on NAD(P)H"/>
    <property type="evidence" value="ECO:0007669"/>
    <property type="project" value="InterPro"/>
</dbReference>
<evidence type="ECO:0000313" key="4">
    <source>
        <dbReference type="EMBL" id="KAJ5470959.1"/>
    </source>
</evidence>
<dbReference type="OrthoDB" id="3509362at2759"/>
<dbReference type="InterPro" id="IPR013154">
    <property type="entry name" value="ADH-like_N"/>
</dbReference>
<dbReference type="Gene3D" id="3.40.50.720">
    <property type="entry name" value="NAD(P)-binding Rossmann-like Domain"/>
    <property type="match status" value="1"/>
</dbReference>
<organism evidence="4 5">
    <name type="scientific">Penicillium desertorum</name>
    <dbReference type="NCBI Taxonomy" id="1303715"/>
    <lineage>
        <taxon>Eukaryota</taxon>
        <taxon>Fungi</taxon>
        <taxon>Dikarya</taxon>
        <taxon>Ascomycota</taxon>
        <taxon>Pezizomycotina</taxon>
        <taxon>Eurotiomycetes</taxon>
        <taxon>Eurotiomycetidae</taxon>
        <taxon>Eurotiales</taxon>
        <taxon>Aspergillaceae</taxon>
        <taxon>Penicillium</taxon>
    </lineage>
</organism>
<sequence>MPHLAAIILGAKAPLEVQEVQTPRPGPGPGELLVKNELVGLQPIDAKFAKAAMFPLQYPVVLGTSFGGTVTAIGDDVAGFSVGDKVAAKKTALAIGNESGAFQQYVIARDISASKLPKNMDLSLAVSLIGNLSTVVGLFTLSAGLEKPDLVGQAPARNRTVLVYGGTSSFGSLSVQYVKQAGYTVTTTTSPKHESFVSKLGAVKVIDHTQGQETVVKALIAEGPYDLVVDAISTPSTISVTAAVLGAQGGGEVYALQPPFGPETLPQGVTRKFASWHVRLSEEENAGLLKWAFNSYLPLAIAKGGLLPLPTQKVSGGLAGLNEALTVLNKGVSGVKIVVDPWE</sequence>